<accession>A0A1A9RG91</accession>
<dbReference type="AlphaFoldDB" id="A0A1A9RG91"/>
<feature type="region of interest" description="Disordered" evidence="1">
    <location>
        <begin position="357"/>
        <end position="380"/>
    </location>
</feature>
<dbReference type="Gene3D" id="2.30.110.50">
    <property type="match status" value="1"/>
</dbReference>
<protein>
    <recommendedName>
        <fullName evidence="4">Phage protein D</fullName>
    </recommendedName>
</protein>
<evidence type="ECO:0000256" key="1">
    <source>
        <dbReference type="SAM" id="MobiDB-lite"/>
    </source>
</evidence>
<organism evidence="2 3">
    <name type="scientific">Eikenella corrodens</name>
    <dbReference type="NCBI Taxonomy" id="539"/>
    <lineage>
        <taxon>Bacteria</taxon>
        <taxon>Pseudomonadati</taxon>
        <taxon>Pseudomonadota</taxon>
        <taxon>Betaproteobacteria</taxon>
        <taxon>Neisseriales</taxon>
        <taxon>Neisseriaceae</taxon>
        <taxon>Eikenella</taxon>
    </lineage>
</organism>
<feature type="region of interest" description="Disordered" evidence="1">
    <location>
        <begin position="242"/>
        <end position="269"/>
    </location>
</feature>
<reference evidence="3" key="1">
    <citation type="submission" date="2016-05" db="EMBL/GenBank/DDBJ databases">
        <title>Draft genome of Corynebacterium afermentans subsp. afermentans LCDC 88199T.</title>
        <authorList>
            <person name="Bernier A.-M."/>
            <person name="Bernard K."/>
        </authorList>
    </citation>
    <scope>NUCLEOTIDE SEQUENCE [LARGE SCALE GENOMIC DNA]</scope>
    <source>
        <strain evidence="3">NML01-0328</strain>
    </source>
</reference>
<dbReference type="RefSeq" id="WP_064104204.1">
    <property type="nucleotide sequence ID" value="NZ_LXSF01000002.1"/>
</dbReference>
<comment type="caution">
    <text evidence="2">The sequence shown here is derived from an EMBL/GenBank/DDBJ whole genome shotgun (WGS) entry which is preliminary data.</text>
</comment>
<dbReference type="InterPro" id="IPR052726">
    <property type="entry name" value="Phage_Baseplate_Hub"/>
</dbReference>
<name>A0A1A9RG91_EIKCO</name>
<proteinExistence type="predicted"/>
<gene>
    <name evidence="2" type="ORF">A7P85_03555</name>
</gene>
<sequence length="380" mass="42318">MQMPNLHLGALLSGSLNSTASHPVTLPKVIIKYEQKDITSDIQPYLLSVSYTDYLEGQSDEVQVELEDVDGRWRQKWYPEQGDKISLEIGDQINGMLKLGSMELAEIEYQHPPSVITLKALSTGITKSNRTQRGRAYEHTTLADIVRRIARRLRLKVTGTIRHIPIERVTQYQERDVEFLTRLAKEYGHTFKIVGRQLVFQANDALAEQKPVAVLLPEDIKNFRLRDLIKGVPQEAVVSGYDAKRKTTRRTRRRSKALRPGGKRASSGDTLKIVANRGESQAQVNARADAALANAQQSQVAGNFSMVGNAKLVAGQVVQLKGFGKFSGKYLVKQARHEIRRGGGFTSDLEVKMVEYVPDEPPQPAAATQPKKQAAKNANP</sequence>
<evidence type="ECO:0000313" key="3">
    <source>
        <dbReference type="Proteomes" id="UP000078003"/>
    </source>
</evidence>
<dbReference type="Gene3D" id="4.10.220.110">
    <property type="match status" value="1"/>
</dbReference>
<dbReference type="Proteomes" id="UP000078003">
    <property type="component" value="Unassembled WGS sequence"/>
</dbReference>
<dbReference type="PANTHER" id="PTHR35862:SF1">
    <property type="entry name" value="FELS-2 PROPHAGE PROTEIN"/>
    <property type="match status" value="1"/>
</dbReference>
<dbReference type="Gene3D" id="3.55.50.10">
    <property type="entry name" value="Baseplate protein-like domains"/>
    <property type="match status" value="1"/>
</dbReference>
<dbReference type="SUPFAM" id="SSF69279">
    <property type="entry name" value="Phage tail proteins"/>
    <property type="match status" value="1"/>
</dbReference>
<evidence type="ECO:0000313" key="2">
    <source>
        <dbReference type="EMBL" id="OAM17431.1"/>
    </source>
</evidence>
<dbReference type="PANTHER" id="PTHR35862">
    <property type="entry name" value="FELS-2 PROPHAGE PROTEIN"/>
    <property type="match status" value="1"/>
</dbReference>
<dbReference type="EMBL" id="LXSF01000002">
    <property type="protein sequence ID" value="OAM17431.1"/>
    <property type="molecule type" value="Genomic_DNA"/>
</dbReference>
<feature type="compositionally biased region" description="Low complexity" evidence="1">
    <location>
        <begin position="365"/>
        <end position="380"/>
    </location>
</feature>
<feature type="compositionally biased region" description="Basic residues" evidence="1">
    <location>
        <begin position="246"/>
        <end position="257"/>
    </location>
</feature>
<dbReference type="Pfam" id="PF05954">
    <property type="entry name" value="Phage_GPD"/>
    <property type="match status" value="1"/>
</dbReference>
<evidence type="ECO:0008006" key="4">
    <source>
        <dbReference type="Google" id="ProtNLM"/>
    </source>
</evidence>